<dbReference type="KEGG" id="mhor:MSHOH_0375"/>
<dbReference type="EMBL" id="CP009516">
    <property type="protein sequence ID" value="AKB76858.1"/>
    <property type="molecule type" value="Genomic_DNA"/>
</dbReference>
<accession>A0A0E3SC51</accession>
<gene>
    <name evidence="1" type="ORF">MSHOH_0375</name>
</gene>
<evidence type="ECO:0000313" key="2">
    <source>
        <dbReference type="Proteomes" id="UP000033101"/>
    </source>
</evidence>
<dbReference type="PANTHER" id="PTHR42827">
    <property type="entry name" value="IRON-SULFUR CLUSTER-BINDING PROTEIN-RELATED"/>
    <property type="match status" value="1"/>
</dbReference>
<dbReference type="OrthoDB" id="23478at2157"/>
<protein>
    <submittedName>
        <fullName evidence="1">Iron-sulfur cluster-binding protein</fullName>
    </submittedName>
</protein>
<reference evidence="1 2" key="1">
    <citation type="submission" date="2014-07" db="EMBL/GenBank/DDBJ databases">
        <title>Methanogenic archaea and the global carbon cycle.</title>
        <authorList>
            <person name="Henriksen J.R."/>
            <person name="Luke J."/>
            <person name="Reinhart S."/>
            <person name="Benedict M.N."/>
            <person name="Youngblut N.D."/>
            <person name="Metcalf M.E."/>
            <person name="Whitaker R.J."/>
            <person name="Metcalf W.W."/>
        </authorList>
    </citation>
    <scope>NUCLEOTIDE SEQUENCE [LARGE SCALE GENOMIC DNA]</scope>
    <source>
        <strain evidence="1 2">HB-1</strain>
    </source>
</reference>
<dbReference type="RefSeq" id="WP_048136911.1">
    <property type="nucleotide sequence ID" value="NZ_CP009516.1"/>
</dbReference>
<dbReference type="AlphaFoldDB" id="A0A0E3SC51"/>
<dbReference type="HOGENOM" id="CLU_061526_0_0_2"/>
<evidence type="ECO:0000313" key="1">
    <source>
        <dbReference type="EMBL" id="AKB76858.1"/>
    </source>
</evidence>
<organism evidence="1 2">
    <name type="scientific">Methanosarcina horonobensis HB-1 = JCM 15518</name>
    <dbReference type="NCBI Taxonomy" id="1434110"/>
    <lineage>
        <taxon>Archaea</taxon>
        <taxon>Methanobacteriati</taxon>
        <taxon>Methanobacteriota</taxon>
        <taxon>Stenosarchaea group</taxon>
        <taxon>Methanomicrobia</taxon>
        <taxon>Methanosarcinales</taxon>
        <taxon>Methanosarcinaceae</taxon>
        <taxon>Methanosarcina</taxon>
    </lineage>
</organism>
<dbReference type="PATRIC" id="fig|1434110.4.peg.449"/>
<dbReference type="STRING" id="1434110.MSHOH_0375"/>
<keyword evidence="2" id="KW-1185">Reference proteome</keyword>
<dbReference type="PANTHER" id="PTHR42827:SF1">
    <property type="entry name" value="IRON-SULFUR CLUSTER-BINDING PROTEIN"/>
    <property type="match status" value="1"/>
</dbReference>
<dbReference type="GeneID" id="24829501"/>
<sequence length="247" mass="27299">MELKNKIESVIKTMASNPGTETRYREPLVGYASADDPIFDEMKEIIGPHHLHPKEIFPGAKTVVSFFLPFEKELVKLNWRSPGPIKEWIQAKSETDCLIEKINEKLKAELSEEGVEAVVPGIVFDYKSKGFDVVWSHKSAAYAAGLGTFGVHHMLITKAGCAGRFGTLLISAEIPPTPRPTEEFCRYKKGEKCLVCVDRCPAGALSIKGLDKEKCFKLLQENAKVFPEISQLACGKCATGPCALRSR</sequence>
<dbReference type="Proteomes" id="UP000033101">
    <property type="component" value="Chromosome"/>
</dbReference>
<proteinExistence type="predicted"/>
<name>A0A0E3SC51_9EURY</name>